<dbReference type="EMBL" id="PUIA01000069">
    <property type="protein sequence ID" value="PQO25999.1"/>
    <property type="molecule type" value="Genomic_DNA"/>
</dbReference>
<proteinExistence type="predicted"/>
<reference evidence="1 2" key="1">
    <citation type="submission" date="2018-02" db="EMBL/GenBank/DDBJ databases">
        <title>Comparative genomes isolates from brazilian mangrove.</title>
        <authorList>
            <person name="Araujo J.E."/>
            <person name="Taketani R.G."/>
            <person name="Silva M.C.P."/>
            <person name="Loureco M.V."/>
            <person name="Andreote F.D."/>
        </authorList>
    </citation>
    <scope>NUCLEOTIDE SEQUENCE [LARGE SCALE GENOMIC DNA]</scope>
    <source>
        <strain evidence="1 2">HEX-2 MGV</strain>
    </source>
</reference>
<dbReference type="Proteomes" id="UP000240009">
    <property type="component" value="Unassembled WGS sequence"/>
</dbReference>
<gene>
    <name evidence="1" type="ORF">C5Y96_21345</name>
</gene>
<protein>
    <submittedName>
        <fullName evidence="1">Uncharacterized protein</fullName>
    </submittedName>
</protein>
<comment type="caution">
    <text evidence="1">The sequence shown here is derived from an EMBL/GenBank/DDBJ whole genome shotgun (WGS) entry which is preliminary data.</text>
</comment>
<dbReference type="OrthoDB" id="3390084at2"/>
<dbReference type="AlphaFoldDB" id="A0A2S8F1I0"/>
<evidence type="ECO:0000313" key="1">
    <source>
        <dbReference type="EMBL" id="PQO25999.1"/>
    </source>
</evidence>
<organism evidence="1 2">
    <name type="scientific">Blastopirellula marina</name>
    <dbReference type="NCBI Taxonomy" id="124"/>
    <lineage>
        <taxon>Bacteria</taxon>
        <taxon>Pseudomonadati</taxon>
        <taxon>Planctomycetota</taxon>
        <taxon>Planctomycetia</taxon>
        <taxon>Pirellulales</taxon>
        <taxon>Pirellulaceae</taxon>
        <taxon>Blastopirellula</taxon>
    </lineage>
</organism>
<accession>A0A2S8F1I0</accession>
<name>A0A2S8F1I0_9BACT</name>
<sequence>MSYDIAVWDLPRTFSRQEANQAWSEMFDGDDTSELLEDSPKIDAFQRELEEKYPQLDTLPDDQLDASPWSCEFGPEGPTLTLSYAWSRAEEIAHVVFDLAMKHNLAVFDFNSELIYMPPGLMTPTDCTLESPHLLKTIPAYPEIIPDILDILVGRQNPYLIVDRGNEFYIQTMWTEEGYLLEYRSGSEAEHYESPQPLKAAEVARIIQGYLTHSSWQDGCTFERVML</sequence>
<dbReference type="RefSeq" id="WP_105357614.1">
    <property type="nucleotide sequence ID" value="NZ_PUIA01000069.1"/>
</dbReference>
<evidence type="ECO:0000313" key="2">
    <source>
        <dbReference type="Proteomes" id="UP000240009"/>
    </source>
</evidence>